<proteinExistence type="inferred from homology"/>
<dbReference type="InterPro" id="IPR008181">
    <property type="entry name" value="dUTPase"/>
</dbReference>
<dbReference type="Proteomes" id="UP000637695">
    <property type="component" value="Unassembled WGS sequence"/>
</dbReference>
<accession>A0A917K9X1</accession>
<dbReference type="InterPro" id="IPR036157">
    <property type="entry name" value="dUTPase-like_sf"/>
</dbReference>
<evidence type="ECO:0000313" key="8">
    <source>
        <dbReference type="Proteomes" id="UP000637695"/>
    </source>
</evidence>
<feature type="domain" description="dUTPase-like" evidence="6">
    <location>
        <begin position="23"/>
        <end position="152"/>
    </location>
</feature>
<reference evidence="7" key="1">
    <citation type="journal article" date="2014" name="Int. J. Syst. Evol. Microbiol.">
        <title>Complete genome sequence of Corynebacterium casei LMG S-19264T (=DSM 44701T), isolated from a smear-ripened cheese.</title>
        <authorList>
            <consortium name="US DOE Joint Genome Institute (JGI-PGF)"/>
            <person name="Walter F."/>
            <person name="Albersmeier A."/>
            <person name="Kalinowski J."/>
            <person name="Ruckert C."/>
        </authorList>
    </citation>
    <scope>NUCLEOTIDE SEQUENCE</scope>
    <source>
        <strain evidence="7">JCM 18487</strain>
    </source>
</reference>
<evidence type="ECO:0000259" key="6">
    <source>
        <dbReference type="Pfam" id="PF00692"/>
    </source>
</evidence>
<keyword evidence="4" id="KW-0546">Nucleotide metabolism</keyword>
<dbReference type="InterPro" id="IPR029054">
    <property type="entry name" value="dUTPase-like"/>
</dbReference>
<dbReference type="CDD" id="cd07557">
    <property type="entry name" value="trimeric_dUTPase"/>
    <property type="match status" value="1"/>
</dbReference>
<dbReference type="EC" id="3.6.1.23" evidence="2"/>
<dbReference type="GO" id="GO:0006226">
    <property type="term" value="P:dUMP biosynthetic process"/>
    <property type="evidence" value="ECO:0007669"/>
    <property type="project" value="InterPro"/>
</dbReference>
<reference evidence="7" key="2">
    <citation type="submission" date="2020-09" db="EMBL/GenBank/DDBJ databases">
        <authorList>
            <person name="Sun Q."/>
            <person name="Ohkuma M."/>
        </authorList>
    </citation>
    <scope>NUCLEOTIDE SEQUENCE</scope>
    <source>
        <strain evidence="7">JCM 18487</strain>
    </source>
</reference>
<dbReference type="EMBL" id="BMOY01000015">
    <property type="protein sequence ID" value="GGJ04695.1"/>
    <property type="molecule type" value="Genomic_DNA"/>
</dbReference>
<dbReference type="NCBIfam" id="TIGR00576">
    <property type="entry name" value="dut"/>
    <property type="match status" value="1"/>
</dbReference>
<dbReference type="Gene3D" id="2.70.40.10">
    <property type="match status" value="1"/>
</dbReference>
<sequence length="161" mass="17094">MVCGELTVKWKPVSPWFKPEYTPAYASAGAAGMDLHACIPGPLTMLPGERQRVPTGVAFQWDSPYVAALVFARSGWAWRQGVALPNGVGVIDSDYTGEIQVLLTNFGDQPVEIQPGDRIAQVVFVPVYLARLMEVAEFTPTARGARGFGSTGVAPLAGGGT</sequence>
<dbReference type="AlphaFoldDB" id="A0A917K9X1"/>
<comment type="catalytic activity">
    <reaction evidence="5">
        <text>dUTP + H2O = dUMP + diphosphate + H(+)</text>
        <dbReference type="Rhea" id="RHEA:10248"/>
        <dbReference type="ChEBI" id="CHEBI:15377"/>
        <dbReference type="ChEBI" id="CHEBI:15378"/>
        <dbReference type="ChEBI" id="CHEBI:33019"/>
        <dbReference type="ChEBI" id="CHEBI:61555"/>
        <dbReference type="ChEBI" id="CHEBI:246422"/>
        <dbReference type="EC" id="3.6.1.23"/>
    </reaction>
</comment>
<evidence type="ECO:0000256" key="1">
    <source>
        <dbReference type="ARBA" id="ARBA00006581"/>
    </source>
</evidence>
<keyword evidence="3" id="KW-0378">Hydrolase</keyword>
<protein>
    <recommendedName>
        <fullName evidence="2">dUTP diphosphatase</fullName>
        <ecNumber evidence="2">3.6.1.23</ecNumber>
    </recommendedName>
</protein>
<evidence type="ECO:0000256" key="4">
    <source>
        <dbReference type="ARBA" id="ARBA00023080"/>
    </source>
</evidence>
<comment type="caution">
    <text evidence="7">The sequence shown here is derived from an EMBL/GenBank/DDBJ whole genome shotgun (WGS) entry which is preliminary data.</text>
</comment>
<gene>
    <name evidence="7" type="ORF">GCM10010885_12320</name>
</gene>
<dbReference type="NCBIfam" id="NF001862">
    <property type="entry name" value="PRK00601.1"/>
    <property type="match status" value="1"/>
</dbReference>
<dbReference type="GO" id="GO:0046081">
    <property type="term" value="P:dUTP catabolic process"/>
    <property type="evidence" value="ECO:0007669"/>
    <property type="project" value="InterPro"/>
</dbReference>
<dbReference type="SUPFAM" id="SSF51283">
    <property type="entry name" value="dUTPase-like"/>
    <property type="match status" value="1"/>
</dbReference>
<evidence type="ECO:0000256" key="5">
    <source>
        <dbReference type="ARBA" id="ARBA00047686"/>
    </source>
</evidence>
<dbReference type="PANTHER" id="PTHR11241">
    <property type="entry name" value="DEOXYURIDINE 5'-TRIPHOSPHATE NUCLEOTIDOHYDROLASE"/>
    <property type="match status" value="1"/>
</dbReference>
<dbReference type="GO" id="GO:0000287">
    <property type="term" value="F:magnesium ion binding"/>
    <property type="evidence" value="ECO:0007669"/>
    <property type="project" value="InterPro"/>
</dbReference>
<evidence type="ECO:0000313" key="7">
    <source>
        <dbReference type="EMBL" id="GGJ04695.1"/>
    </source>
</evidence>
<evidence type="ECO:0000256" key="3">
    <source>
        <dbReference type="ARBA" id="ARBA00022801"/>
    </source>
</evidence>
<evidence type="ECO:0000256" key="2">
    <source>
        <dbReference type="ARBA" id="ARBA00012379"/>
    </source>
</evidence>
<dbReference type="GO" id="GO:0004170">
    <property type="term" value="F:dUTP diphosphatase activity"/>
    <property type="evidence" value="ECO:0007669"/>
    <property type="project" value="UniProtKB-EC"/>
</dbReference>
<comment type="similarity">
    <text evidence="1">Belongs to the dUTPase family.</text>
</comment>
<dbReference type="PANTHER" id="PTHR11241:SF0">
    <property type="entry name" value="DEOXYURIDINE 5'-TRIPHOSPHATE NUCLEOTIDOHYDROLASE"/>
    <property type="match status" value="1"/>
</dbReference>
<organism evidence="7 8">
    <name type="scientific">Alicyclobacillus cellulosilyticus</name>
    <dbReference type="NCBI Taxonomy" id="1003997"/>
    <lineage>
        <taxon>Bacteria</taxon>
        <taxon>Bacillati</taxon>
        <taxon>Bacillota</taxon>
        <taxon>Bacilli</taxon>
        <taxon>Bacillales</taxon>
        <taxon>Alicyclobacillaceae</taxon>
        <taxon>Alicyclobacillus</taxon>
    </lineage>
</organism>
<dbReference type="InterPro" id="IPR033704">
    <property type="entry name" value="dUTPase_trimeric"/>
</dbReference>
<keyword evidence="8" id="KW-1185">Reference proteome</keyword>
<name>A0A917K9X1_9BACL</name>
<dbReference type="Pfam" id="PF00692">
    <property type="entry name" value="dUTPase"/>
    <property type="match status" value="1"/>
</dbReference>